<evidence type="ECO:0000256" key="1">
    <source>
        <dbReference type="ARBA" id="ARBA00022729"/>
    </source>
</evidence>
<keyword evidence="5" id="KW-1185">Reference proteome</keyword>
<dbReference type="SMART" id="SM00429">
    <property type="entry name" value="IPT"/>
    <property type="match status" value="8"/>
</dbReference>
<dbReference type="Pfam" id="PF00092">
    <property type="entry name" value="VWA"/>
    <property type="match status" value="1"/>
</dbReference>
<dbReference type="InterPro" id="IPR036465">
    <property type="entry name" value="vWFA_dom_sf"/>
</dbReference>
<reference evidence="4 5" key="1">
    <citation type="submission" date="2017-04" db="EMBL/GenBank/DDBJ databases">
        <authorList>
            <person name="Varghese N."/>
            <person name="Submissions S."/>
        </authorList>
    </citation>
    <scope>NUCLEOTIDE SEQUENCE [LARGE SCALE GENOMIC DNA]</scope>
    <source>
        <strain evidence="4 5">J12</strain>
    </source>
</reference>
<dbReference type="Gene3D" id="3.40.50.410">
    <property type="entry name" value="von Willebrand factor, type A domain"/>
    <property type="match status" value="1"/>
</dbReference>
<protein>
    <submittedName>
        <fullName evidence="4">Mg-chelatase subunit ChlD</fullName>
    </submittedName>
</protein>
<feature type="signal peptide" evidence="2">
    <location>
        <begin position="1"/>
        <end position="21"/>
    </location>
</feature>
<evidence type="ECO:0000256" key="2">
    <source>
        <dbReference type="SAM" id="SignalP"/>
    </source>
</evidence>
<keyword evidence="1 2" id="KW-0732">Signal</keyword>
<dbReference type="PROSITE" id="PS50234">
    <property type="entry name" value="VWFA"/>
    <property type="match status" value="1"/>
</dbReference>
<dbReference type="PANTHER" id="PTHR46769">
    <property type="entry name" value="POLYCYSTIC KIDNEY AND HEPATIC DISEASE 1 (AUTOSOMAL RECESSIVE)-LIKE 1"/>
    <property type="match status" value="1"/>
</dbReference>
<dbReference type="InterPro" id="IPR002035">
    <property type="entry name" value="VWF_A"/>
</dbReference>
<evidence type="ECO:0000313" key="4">
    <source>
        <dbReference type="EMBL" id="SME94922.1"/>
    </source>
</evidence>
<dbReference type="Gene3D" id="2.60.40.10">
    <property type="entry name" value="Immunoglobulins"/>
    <property type="match status" value="8"/>
</dbReference>
<dbReference type="SMART" id="SM00327">
    <property type="entry name" value="VWA"/>
    <property type="match status" value="1"/>
</dbReference>
<dbReference type="CDD" id="cd00102">
    <property type="entry name" value="IPT"/>
    <property type="match status" value="6"/>
</dbReference>
<dbReference type="InterPro" id="IPR013783">
    <property type="entry name" value="Ig-like_fold"/>
</dbReference>
<dbReference type="RefSeq" id="WP_085278191.1">
    <property type="nucleotide sequence ID" value="NZ_FXAE01000002.1"/>
</dbReference>
<dbReference type="EMBL" id="FXAE01000002">
    <property type="protein sequence ID" value="SME94922.1"/>
    <property type="molecule type" value="Genomic_DNA"/>
</dbReference>
<dbReference type="Pfam" id="PF01833">
    <property type="entry name" value="TIG"/>
    <property type="match status" value="8"/>
</dbReference>
<dbReference type="CDD" id="cd00198">
    <property type="entry name" value="vWFA"/>
    <property type="match status" value="1"/>
</dbReference>
<comment type="caution">
    <text evidence="4">The sequence shown here is derived from an EMBL/GenBank/DDBJ whole genome shotgun (WGS) entry which is preliminary data.</text>
</comment>
<dbReference type="InterPro" id="IPR052387">
    <property type="entry name" value="Fibrocystin"/>
</dbReference>
<dbReference type="Proteomes" id="UP000192939">
    <property type="component" value="Unassembled WGS sequence"/>
</dbReference>
<feature type="chain" id="PRO_5045109528" evidence="2">
    <location>
        <begin position="22"/>
        <end position="1051"/>
    </location>
</feature>
<dbReference type="InterPro" id="IPR014756">
    <property type="entry name" value="Ig_E-set"/>
</dbReference>
<dbReference type="InterPro" id="IPR002909">
    <property type="entry name" value="IPT_dom"/>
</dbReference>
<organism evidence="4 5">
    <name type="scientific">Paenibacillus barengoltzii J12</name>
    <dbReference type="NCBI Taxonomy" id="935846"/>
    <lineage>
        <taxon>Bacteria</taxon>
        <taxon>Bacillati</taxon>
        <taxon>Bacillota</taxon>
        <taxon>Bacilli</taxon>
        <taxon>Bacillales</taxon>
        <taxon>Paenibacillaceae</taxon>
        <taxon>Paenibacillus</taxon>
    </lineage>
</organism>
<dbReference type="PANTHER" id="PTHR46769:SF2">
    <property type="entry name" value="FIBROCYSTIN-L ISOFORM 2 PRECURSOR-RELATED"/>
    <property type="match status" value="1"/>
</dbReference>
<dbReference type="SUPFAM" id="SSF53300">
    <property type="entry name" value="vWA-like"/>
    <property type="match status" value="1"/>
</dbReference>
<evidence type="ECO:0000259" key="3">
    <source>
        <dbReference type="PROSITE" id="PS50234"/>
    </source>
</evidence>
<feature type="domain" description="VWFA" evidence="3">
    <location>
        <begin position="70"/>
        <end position="252"/>
    </location>
</feature>
<accession>A0ABY1LSH7</accession>
<evidence type="ECO:0000313" key="5">
    <source>
        <dbReference type="Proteomes" id="UP000192939"/>
    </source>
</evidence>
<sequence length="1051" mass="111670">MAMKRWIASLLIFLLTISGFAGTVSQVSAASDYLQVTRQVTPSEISTEGEATVELTIKGTPPVSVVRPNDVILIIDKSGSMLGAKMNAAKDAAKGFIDLMDLSVHRVGIVDYSSQNDVKLFPITTDGDAAKAYIDQIYASGGTATGHAITAAVNELLRDPREDAQPVIVLLTDGDATEPSNNPYEYALAQAGAAKDQGIVFYTIALLNENDDPETSGPNNLLKKMATTFTHHHFVLGSVGLKDIYAAIVKEIGIASAYNVKVTDYVSDKFEIVPDSYLDNIPQPVVTGNELTWSFLELKNNTLNFTYKIRPKSQEETGSFNVATSSANIKYNDYAGAERNKLIPNKSIKVKLPAPVITEVIEPKGSPEGGNEIEIKGDKFVQGARVYFDKIEAKAVTYIDSQTLKVTVPSGKQGMVTLKVTNPDNQSATANYQYITDPVVFSYSPAEGPVEGNTTVTFNGKYFLPGATVNFGDQPASITTIRESYLAVKTPAAAEAGTVDITILNPDGTSLIIPSGFNYIEPEQPKLKIMSISPNFGQPEGGNTVYINGELIDPLVKVFFGDNEAEVKSIYSQNRIAVAAPAGQLGAVDVKLVNPDGQESILSQAYTYQAPDYPAPIISSITPNSGETTGGDNAYIAGANFVKGVKVQVNGVSAEVTSTTSTRLTVIIPQSEVEGTVDVKVINPDGKEAVLPASYTYIAPPPVPAPFLESITPTEGPITGKTTVTLNGDNFVKGAVILFNDVEVPSTFVSAKQLKVITPEWPQAETVQIKVKNPDEQLSNESAAFAYIEPEPEPVEIRSLTPDNGLTVGGNTVYLNGTNFKRGIQVFFGDQEATVKLFTSATRISVTTPAASAPGPVDVKVINPDKGTFVLPGAYTYTLTKPTITSLSPASGPNTGGTSLYISGTNFAPTMRVTIGGIEVPIDTFQSDTRVKVITPPSAVVGEVPVIVTLDNGESATAMYTYENPQLGPAPVLKSLNVTSGPAAGGNTVYLNGSNFVRGAKVYFDGVESTKVTFTSAVRMSAVAPPGTGVVHVKVVNPDGQESETVEYTYK</sequence>
<gene>
    <name evidence="4" type="ORF">SAMN02744124_00403</name>
</gene>
<proteinExistence type="predicted"/>
<name>A0ABY1LSH7_9BACL</name>
<dbReference type="SUPFAM" id="SSF81296">
    <property type="entry name" value="E set domains"/>
    <property type="match status" value="8"/>
</dbReference>